<dbReference type="EMBL" id="GGEC01059045">
    <property type="protein sequence ID" value="MBX39529.1"/>
    <property type="molecule type" value="Transcribed_RNA"/>
</dbReference>
<accession>A0A2P2NAM6</accession>
<sequence length="63" mass="7682">MLAYNYARQGALYSLPTRKRIPLNKQKDEKGRQNMRLLITEQLHIFLHFNDFKRRNEESKDFV</sequence>
<organism evidence="1">
    <name type="scientific">Rhizophora mucronata</name>
    <name type="common">Asiatic mangrove</name>
    <dbReference type="NCBI Taxonomy" id="61149"/>
    <lineage>
        <taxon>Eukaryota</taxon>
        <taxon>Viridiplantae</taxon>
        <taxon>Streptophyta</taxon>
        <taxon>Embryophyta</taxon>
        <taxon>Tracheophyta</taxon>
        <taxon>Spermatophyta</taxon>
        <taxon>Magnoliopsida</taxon>
        <taxon>eudicotyledons</taxon>
        <taxon>Gunneridae</taxon>
        <taxon>Pentapetalae</taxon>
        <taxon>rosids</taxon>
        <taxon>fabids</taxon>
        <taxon>Malpighiales</taxon>
        <taxon>Rhizophoraceae</taxon>
        <taxon>Rhizophora</taxon>
    </lineage>
</organism>
<dbReference type="AlphaFoldDB" id="A0A2P2NAM6"/>
<protein>
    <submittedName>
        <fullName evidence="1">Uncharacterized protein</fullName>
    </submittedName>
</protein>
<proteinExistence type="predicted"/>
<reference evidence="1" key="1">
    <citation type="submission" date="2018-02" db="EMBL/GenBank/DDBJ databases">
        <title>Rhizophora mucronata_Transcriptome.</title>
        <authorList>
            <person name="Meera S.P."/>
            <person name="Sreeshan A."/>
            <person name="Augustine A."/>
        </authorList>
    </citation>
    <scope>NUCLEOTIDE SEQUENCE</scope>
    <source>
        <tissue evidence="1">Leaf</tissue>
    </source>
</reference>
<evidence type="ECO:0000313" key="1">
    <source>
        <dbReference type="EMBL" id="MBX39529.1"/>
    </source>
</evidence>
<name>A0A2P2NAM6_RHIMU</name>